<keyword evidence="3" id="KW-1185">Reference proteome</keyword>
<dbReference type="EMBL" id="PVWQ01000004">
    <property type="protein sequence ID" value="RDW84113.1"/>
    <property type="molecule type" value="Genomic_DNA"/>
</dbReference>
<comment type="caution">
    <text evidence="2">The sequence shown here is derived from an EMBL/GenBank/DDBJ whole genome shotgun (WGS) entry which is preliminary data.</text>
</comment>
<proteinExistence type="predicted"/>
<sequence>MSLDNKPTDTVSATTEPLDSSLQAALKKPPRTLTAPTEKPKWWQRLLAKVHMHSDSNEPDDYMLYP</sequence>
<reference evidence="2 3" key="1">
    <citation type="journal article" date="2018" name="IMA Fungus">
        <title>IMA Genome-F 9: Draft genome sequence of Annulohypoxylon stygium, Aspergillus mulundensis, Berkeleyomyces basicola (syn. Thielaviopsis basicola), Ceratocystis smalleyi, two Cercospora beticola strains, Coleophoma cylindrospora, Fusarium fracticaudum, Phialophora cf. hyalina, and Morchella septimelata.</title>
        <authorList>
            <person name="Wingfield B.D."/>
            <person name="Bills G.F."/>
            <person name="Dong Y."/>
            <person name="Huang W."/>
            <person name="Nel W.J."/>
            <person name="Swalarsk-Parry B.S."/>
            <person name="Vaghefi N."/>
            <person name="Wilken P.M."/>
            <person name="An Z."/>
            <person name="de Beer Z.W."/>
            <person name="De Vos L."/>
            <person name="Chen L."/>
            <person name="Duong T.A."/>
            <person name="Gao Y."/>
            <person name="Hammerbacher A."/>
            <person name="Kikkert J.R."/>
            <person name="Li Y."/>
            <person name="Li H."/>
            <person name="Li K."/>
            <person name="Li Q."/>
            <person name="Liu X."/>
            <person name="Ma X."/>
            <person name="Naidoo K."/>
            <person name="Pethybridge S.J."/>
            <person name="Sun J."/>
            <person name="Steenkamp E.T."/>
            <person name="van der Nest M.A."/>
            <person name="van Wyk S."/>
            <person name="Wingfield M.J."/>
            <person name="Xiong C."/>
            <person name="Yue Q."/>
            <person name="Zhang X."/>
        </authorList>
    </citation>
    <scope>NUCLEOTIDE SEQUENCE [LARGE SCALE GENOMIC DNA]</scope>
    <source>
        <strain evidence="2 3">DSM 5745</strain>
    </source>
</reference>
<evidence type="ECO:0000256" key="1">
    <source>
        <dbReference type="SAM" id="MobiDB-lite"/>
    </source>
</evidence>
<accession>A0A3D8SCU3</accession>
<evidence type="ECO:0000313" key="3">
    <source>
        <dbReference type="Proteomes" id="UP000256690"/>
    </source>
</evidence>
<dbReference type="AlphaFoldDB" id="A0A3D8SCU3"/>
<organism evidence="2 3">
    <name type="scientific">Aspergillus mulundensis</name>
    <dbReference type="NCBI Taxonomy" id="1810919"/>
    <lineage>
        <taxon>Eukaryota</taxon>
        <taxon>Fungi</taxon>
        <taxon>Dikarya</taxon>
        <taxon>Ascomycota</taxon>
        <taxon>Pezizomycotina</taxon>
        <taxon>Eurotiomycetes</taxon>
        <taxon>Eurotiomycetidae</taxon>
        <taxon>Eurotiales</taxon>
        <taxon>Aspergillaceae</taxon>
        <taxon>Aspergillus</taxon>
        <taxon>Aspergillus subgen. Nidulantes</taxon>
    </lineage>
</organism>
<dbReference type="GeneID" id="38114809"/>
<name>A0A3D8SCU3_9EURO</name>
<feature type="region of interest" description="Disordered" evidence="1">
    <location>
        <begin position="1"/>
        <end position="39"/>
    </location>
</feature>
<evidence type="ECO:0000313" key="2">
    <source>
        <dbReference type="EMBL" id="RDW84113.1"/>
    </source>
</evidence>
<dbReference type="Proteomes" id="UP000256690">
    <property type="component" value="Unassembled WGS sequence"/>
</dbReference>
<feature type="compositionally biased region" description="Polar residues" evidence="1">
    <location>
        <begin position="8"/>
        <end position="23"/>
    </location>
</feature>
<protein>
    <submittedName>
        <fullName evidence="2">Uncharacterized protein</fullName>
    </submittedName>
</protein>
<gene>
    <name evidence="2" type="ORF">DSM5745_04439</name>
</gene>
<dbReference type="RefSeq" id="XP_026605451.1">
    <property type="nucleotide sequence ID" value="XM_026746455.1"/>
</dbReference>